<evidence type="ECO:0000313" key="1">
    <source>
        <dbReference type="Proteomes" id="UP000694857"/>
    </source>
</evidence>
<proteinExistence type="predicted"/>
<name>A0A8B8Z588_BALMU</name>
<sequence length="85" mass="10306">MAPASPSRNFPDIALLSSAAENDASRQRRRRRKRRRGWLWRSRRRRRRRRRRELEQKVRSIAAERRRLAICRGVPAPRVASNWTF</sequence>
<evidence type="ECO:0000313" key="2">
    <source>
        <dbReference type="RefSeq" id="XP_036728151.1"/>
    </source>
</evidence>
<organism evidence="1 2">
    <name type="scientific">Balaenoptera musculus</name>
    <name type="common">Blue whale</name>
    <dbReference type="NCBI Taxonomy" id="9771"/>
    <lineage>
        <taxon>Eukaryota</taxon>
        <taxon>Metazoa</taxon>
        <taxon>Chordata</taxon>
        <taxon>Craniata</taxon>
        <taxon>Vertebrata</taxon>
        <taxon>Euteleostomi</taxon>
        <taxon>Mammalia</taxon>
        <taxon>Eutheria</taxon>
        <taxon>Laurasiatheria</taxon>
        <taxon>Artiodactyla</taxon>
        <taxon>Whippomorpha</taxon>
        <taxon>Cetacea</taxon>
        <taxon>Mysticeti</taxon>
        <taxon>Balaenopteridae</taxon>
        <taxon>Balaenoptera</taxon>
    </lineage>
</organism>
<reference evidence="1" key="1">
    <citation type="submission" date="2024-06" db="UniProtKB">
        <authorList>
            <consortium name="RefSeq"/>
        </authorList>
    </citation>
    <scope>NUCLEOTIDE SEQUENCE [LARGE SCALE GENOMIC DNA]</scope>
</reference>
<reference evidence="2" key="2">
    <citation type="submission" date="2025-08" db="UniProtKB">
        <authorList>
            <consortium name="RefSeq"/>
        </authorList>
    </citation>
    <scope>IDENTIFICATION</scope>
    <source>
        <tissue evidence="2">Epidermis and Blubber</tissue>
    </source>
</reference>
<dbReference type="Proteomes" id="UP000694857">
    <property type="component" value="Chromosome 12"/>
</dbReference>
<dbReference type="GeneID" id="118905532"/>
<dbReference type="KEGG" id="bmus:118905532"/>
<keyword evidence="1" id="KW-1185">Reference proteome</keyword>
<gene>
    <name evidence="2" type="primary">LOC118905532</name>
</gene>
<protein>
    <submittedName>
        <fullName evidence="2">Sperm protamine P1-like</fullName>
    </submittedName>
</protein>
<accession>A0A8B8Z588</accession>
<dbReference type="RefSeq" id="XP_036728151.1">
    <property type="nucleotide sequence ID" value="XM_036872256.1"/>
</dbReference>
<dbReference type="AlphaFoldDB" id="A0A8B8Z588"/>